<dbReference type="Proteomes" id="UP001465976">
    <property type="component" value="Unassembled WGS sequence"/>
</dbReference>
<gene>
    <name evidence="2" type="primary">TRA1_6</name>
    <name evidence="2" type="ORF">V5O48_014888</name>
</gene>
<dbReference type="InterPro" id="IPR003151">
    <property type="entry name" value="PIK-rel_kinase_FAT"/>
</dbReference>
<sequence>MKEKAQILLKMVSFETRAENLFHSFLELVHEIYTEPALRRSDLTVRLEPLFFVGCRAKDSALRERFMDLLDSPSSIVRKHKISLSPMQHLAFLDPLTAQDSWVATFSAAWSCLSRREQGDITNLRDDKRDYVCDSLADVYSGLAEDDLFYGLCRRRSLHRDTEVAIAFKQNGMWEQAIGAYETAQTKARSGTIPFSESEYCLWEDHWILASEKLQQCNILYDLGSSEGNYDLMLESAWRTKDWSENREALEGLVTQLPEVATPRRRVFEAFLALLKNPSGLEKNVEFTRILEDAMQMALCKWVALSPHLSTAHVPLLQHFQQFVELQEAVQIFASLSATTAQNLEKKSVELKMALQAWRERLPNLHDDISIWSDLVAWCQNGSQ</sequence>
<feature type="domain" description="FAT" evidence="1">
    <location>
        <begin position="75"/>
        <end position="384"/>
    </location>
</feature>
<organism evidence="2 3">
    <name type="scientific">Marasmius crinis-equi</name>
    <dbReference type="NCBI Taxonomy" id="585013"/>
    <lineage>
        <taxon>Eukaryota</taxon>
        <taxon>Fungi</taxon>
        <taxon>Dikarya</taxon>
        <taxon>Basidiomycota</taxon>
        <taxon>Agaricomycotina</taxon>
        <taxon>Agaricomycetes</taxon>
        <taxon>Agaricomycetidae</taxon>
        <taxon>Agaricales</taxon>
        <taxon>Marasmiineae</taxon>
        <taxon>Marasmiaceae</taxon>
        <taxon>Marasmius</taxon>
    </lineage>
</organism>
<dbReference type="InterPro" id="IPR014009">
    <property type="entry name" value="PIK_FAT"/>
</dbReference>
<dbReference type="InterPro" id="IPR046805">
    <property type="entry name" value="Tra1_ring"/>
</dbReference>
<dbReference type="PROSITE" id="PS51189">
    <property type="entry name" value="FAT"/>
    <property type="match status" value="1"/>
</dbReference>
<dbReference type="InterPro" id="IPR050517">
    <property type="entry name" value="DDR_Repair_Kinase"/>
</dbReference>
<protein>
    <submittedName>
        <fullName evidence="2">Transcription-associated protein 1</fullName>
    </submittedName>
</protein>
<comment type="caution">
    <text evidence="2">The sequence shown here is derived from an EMBL/GenBank/DDBJ whole genome shotgun (WGS) entry which is preliminary data.</text>
</comment>
<dbReference type="PANTHER" id="PTHR11139">
    <property type="entry name" value="ATAXIA TELANGIECTASIA MUTATED ATM -RELATED"/>
    <property type="match status" value="1"/>
</dbReference>
<dbReference type="PANTHER" id="PTHR11139:SF1">
    <property type="entry name" value="TRANSFORMATION_TRANSCRIPTION DOMAIN-ASSOCIATED PROTEIN"/>
    <property type="match status" value="1"/>
</dbReference>
<keyword evidence="3" id="KW-1185">Reference proteome</keyword>
<evidence type="ECO:0000313" key="2">
    <source>
        <dbReference type="EMBL" id="KAL0567103.1"/>
    </source>
</evidence>
<accession>A0ABR3EWD0</accession>
<dbReference type="Pfam" id="PF20206">
    <property type="entry name" value="Tra1_ring"/>
    <property type="match status" value="1"/>
</dbReference>
<evidence type="ECO:0000313" key="3">
    <source>
        <dbReference type="Proteomes" id="UP001465976"/>
    </source>
</evidence>
<dbReference type="Pfam" id="PF02259">
    <property type="entry name" value="FAT"/>
    <property type="match status" value="1"/>
</dbReference>
<reference evidence="2 3" key="1">
    <citation type="submission" date="2024-02" db="EMBL/GenBank/DDBJ databases">
        <title>A draft genome for the cacao thread blight pathogen Marasmius crinis-equi.</title>
        <authorList>
            <person name="Cohen S.P."/>
            <person name="Baruah I.K."/>
            <person name="Amoako-Attah I."/>
            <person name="Bukari Y."/>
            <person name="Meinhardt L.W."/>
            <person name="Bailey B.A."/>
        </authorList>
    </citation>
    <scope>NUCLEOTIDE SEQUENCE [LARGE SCALE GENOMIC DNA]</scope>
    <source>
        <strain evidence="2 3">GH-76</strain>
    </source>
</reference>
<dbReference type="EMBL" id="JBAHYK010001675">
    <property type="protein sequence ID" value="KAL0567103.1"/>
    <property type="molecule type" value="Genomic_DNA"/>
</dbReference>
<proteinExistence type="predicted"/>
<evidence type="ECO:0000259" key="1">
    <source>
        <dbReference type="PROSITE" id="PS51189"/>
    </source>
</evidence>
<name>A0ABR3EWD0_9AGAR</name>